<feature type="transmembrane region" description="Helical" evidence="7">
    <location>
        <begin position="6"/>
        <end position="26"/>
    </location>
</feature>
<evidence type="ECO:0000256" key="6">
    <source>
        <dbReference type="RuleBase" id="RU003983"/>
    </source>
</evidence>
<dbReference type="Pfam" id="PF01435">
    <property type="entry name" value="Peptidase_M48"/>
    <property type="match status" value="1"/>
</dbReference>
<keyword evidence="5 6" id="KW-0482">Metalloprotease</keyword>
<organism evidence="9 10">
    <name type="scientific">Ornithinimicrobium avium</name>
    <dbReference type="NCBI Taxonomy" id="2283195"/>
    <lineage>
        <taxon>Bacteria</taxon>
        <taxon>Bacillati</taxon>
        <taxon>Actinomycetota</taxon>
        <taxon>Actinomycetes</taxon>
        <taxon>Micrococcales</taxon>
        <taxon>Ornithinimicrobiaceae</taxon>
        <taxon>Ornithinimicrobium</taxon>
    </lineage>
</organism>
<dbReference type="AlphaFoldDB" id="A0A345NPQ4"/>
<protein>
    <submittedName>
        <fullName evidence="9">M56 family peptidase</fullName>
    </submittedName>
</protein>
<dbReference type="Proteomes" id="UP000253790">
    <property type="component" value="Chromosome"/>
</dbReference>
<dbReference type="GO" id="GO:0046872">
    <property type="term" value="F:metal ion binding"/>
    <property type="evidence" value="ECO:0007669"/>
    <property type="project" value="UniProtKB-KW"/>
</dbReference>
<feature type="transmembrane region" description="Helical" evidence="7">
    <location>
        <begin position="70"/>
        <end position="93"/>
    </location>
</feature>
<evidence type="ECO:0000256" key="1">
    <source>
        <dbReference type="ARBA" id="ARBA00022670"/>
    </source>
</evidence>
<dbReference type="PANTHER" id="PTHR34978">
    <property type="entry name" value="POSSIBLE SENSOR-TRANSDUCER PROTEIN BLAR"/>
    <property type="match status" value="1"/>
</dbReference>
<keyword evidence="1 6" id="KW-0645">Protease</keyword>
<dbReference type="KEGG" id="orn:DV701_13585"/>
<proteinExistence type="inferred from homology"/>
<name>A0A345NPQ4_9MICO</name>
<feature type="transmembrane region" description="Helical" evidence="7">
    <location>
        <begin position="267"/>
        <end position="292"/>
    </location>
</feature>
<feature type="domain" description="Peptidase M48" evidence="8">
    <location>
        <begin position="104"/>
        <end position="178"/>
    </location>
</feature>
<keyword evidence="10" id="KW-1185">Reference proteome</keyword>
<dbReference type="GO" id="GO:0004222">
    <property type="term" value="F:metalloendopeptidase activity"/>
    <property type="evidence" value="ECO:0007669"/>
    <property type="project" value="InterPro"/>
</dbReference>
<sequence length="293" mass="30904">MTGVLVTAALIVGALLTVLVAPHLLARQAWLRATPGEALFLWQAVSLAGVLFALLAAPVGALVLPTDRPWLLSAAIVVSGLMVVRLLVSGHLIGTDLRRLRAQHRRMVDVTGERIHRPDANVEGVTVLARGNPTAYCLPGRHDRIVLSQAAVERLTPEQLGAVLAHEQAHLDQRHDLLLELFTVLHEAVPRPVRAEEALREAHLLAEMLADRAAASRVGALPLAHALVAMSGAGSTHEPEPAGATLAGGAQVGVRLRAFASDPAHPVWRVAVVGAGLLALAVPWLVLLPAALV</sequence>
<keyword evidence="2" id="KW-0479">Metal-binding</keyword>
<comment type="similarity">
    <text evidence="6">Belongs to the peptidase M48 family.</text>
</comment>
<dbReference type="EMBL" id="CP031229">
    <property type="protein sequence ID" value="AXH97012.1"/>
    <property type="molecule type" value="Genomic_DNA"/>
</dbReference>
<evidence type="ECO:0000256" key="3">
    <source>
        <dbReference type="ARBA" id="ARBA00022801"/>
    </source>
</evidence>
<keyword evidence="7" id="KW-0812">Transmembrane</keyword>
<dbReference type="Gene3D" id="3.30.2010.10">
    <property type="entry name" value="Metalloproteases ('zincins'), catalytic domain"/>
    <property type="match status" value="1"/>
</dbReference>
<keyword evidence="7" id="KW-1133">Transmembrane helix</keyword>
<dbReference type="OrthoDB" id="9785340at2"/>
<dbReference type="GO" id="GO:0006508">
    <property type="term" value="P:proteolysis"/>
    <property type="evidence" value="ECO:0007669"/>
    <property type="project" value="UniProtKB-KW"/>
</dbReference>
<reference evidence="9 10" key="1">
    <citation type="submission" date="2018-07" db="EMBL/GenBank/DDBJ databases">
        <title>Complete genome sequencing of Ornithinimicrobium sp. AMA3305.</title>
        <authorList>
            <person name="Bae J.-W."/>
        </authorList>
    </citation>
    <scope>NUCLEOTIDE SEQUENCE [LARGE SCALE GENOMIC DNA]</scope>
    <source>
        <strain evidence="9 10">AMA3305</strain>
    </source>
</reference>
<evidence type="ECO:0000256" key="2">
    <source>
        <dbReference type="ARBA" id="ARBA00022723"/>
    </source>
</evidence>
<keyword evidence="3 6" id="KW-0378">Hydrolase</keyword>
<keyword evidence="4 6" id="KW-0862">Zinc</keyword>
<dbReference type="InterPro" id="IPR052173">
    <property type="entry name" value="Beta-lactam_resp_regulator"/>
</dbReference>
<evidence type="ECO:0000259" key="8">
    <source>
        <dbReference type="Pfam" id="PF01435"/>
    </source>
</evidence>
<gene>
    <name evidence="9" type="ORF">DV701_13585</name>
</gene>
<keyword evidence="7" id="KW-0472">Membrane</keyword>
<evidence type="ECO:0000256" key="7">
    <source>
        <dbReference type="SAM" id="Phobius"/>
    </source>
</evidence>
<feature type="transmembrane region" description="Helical" evidence="7">
    <location>
        <begin position="38"/>
        <end position="64"/>
    </location>
</feature>
<comment type="cofactor">
    <cofactor evidence="6">
        <name>Zn(2+)</name>
        <dbReference type="ChEBI" id="CHEBI:29105"/>
    </cofactor>
    <text evidence="6">Binds 1 zinc ion per subunit.</text>
</comment>
<evidence type="ECO:0000313" key="9">
    <source>
        <dbReference type="EMBL" id="AXH97012.1"/>
    </source>
</evidence>
<dbReference type="RefSeq" id="WP_114929008.1">
    <property type="nucleotide sequence ID" value="NZ_CP031229.1"/>
</dbReference>
<accession>A0A345NPQ4</accession>
<dbReference type="PANTHER" id="PTHR34978:SF3">
    <property type="entry name" value="SLR0241 PROTEIN"/>
    <property type="match status" value="1"/>
</dbReference>
<dbReference type="CDD" id="cd07326">
    <property type="entry name" value="M56_BlaR1_MecR1_like"/>
    <property type="match status" value="1"/>
</dbReference>
<evidence type="ECO:0000256" key="5">
    <source>
        <dbReference type="ARBA" id="ARBA00023049"/>
    </source>
</evidence>
<evidence type="ECO:0000313" key="10">
    <source>
        <dbReference type="Proteomes" id="UP000253790"/>
    </source>
</evidence>
<dbReference type="InterPro" id="IPR001915">
    <property type="entry name" value="Peptidase_M48"/>
</dbReference>
<evidence type="ECO:0000256" key="4">
    <source>
        <dbReference type="ARBA" id="ARBA00022833"/>
    </source>
</evidence>